<evidence type="ECO:0000256" key="1">
    <source>
        <dbReference type="SAM" id="MobiDB-lite"/>
    </source>
</evidence>
<evidence type="ECO:0000313" key="2">
    <source>
        <dbReference type="EMBL" id="CAF0713818.1"/>
    </source>
</evidence>
<reference evidence="2" key="1">
    <citation type="submission" date="2021-02" db="EMBL/GenBank/DDBJ databases">
        <authorList>
            <person name="Nowell W R."/>
        </authorList>
    </citation>
    <scope>NUCLEOTIDE SEQUENCE</scope>
    <source>
        <strain evidence="2">Ploen Becks lab</strain>
    </source>
</reference>
<feature type="compositionally biased region" description="Low complexity" evidence="1">
    <location>
        <begin position="8"/>
        <end position="22"/>
    </location>
</feature>
<feature type="region of interest" description="Disordered" evidence="1">
    <location>
        <begin position="417"/>
        <end position="440"/>
    </location>
</feature>
<evidence type="ECO:0000313" key="3">
    <source>
        <dbReference type="Proteomes" id="UP000663879"/>
    </source>
</evidence>
<keyword evidence="3" id="KW-1185">Reference proteome</keyword>
<protein>
    <submittedName>
        <fullName evidence="2">Uncharacterized protein</fullName>
    </submittedName>
</protein>
<dbReference type="Proteomes" id="UP000663879">
    <property type="component" value="Unassembled WGS sequence"/>
</dbReference>
<feature type="compositionally biased region" description="Polar residues" evidence="1">
    <location>
        <begin position="417"/>
        <end position="429"/>
    </location>
</feature>
<dbReference type="OrthoDB" id="10617763at2759"/>
<feature type="region of interest" description="Disordered" evidence="1">
    <location>
        <begin position="252"/>
        <end position="292"/>
    </location>
</feature>
<gene>
    <name evidence="2" type="ORF">OXX778_LOCUS1386</name>
</gene>
<dbReference type="AlphaFoldDB" id="A0A813M8V2"/>
<organism evidence="2 3">
    <name type="scientific">Brachionus calyciflorus</name>
    <dbReference type="NCBI Taxonomy" id="104777"/>
    <lineage>
        <taxon>Eukaryota</taxon>
        <taxon>Metazoa</taxon>
        <taxon>Spiralia</taxon>
        <taxon>Gnathifera</taxon>
        <taxon>Rotifera</taxon>
        <taxon>Eurotatoria</taxon>
        <taxon>Monogononta</taxon>
        <taxon>Pseudotrocha</taxon>
        <taxon>Ploima</taxon>
        <taxon>Brachionidae</taxon>
        <taxon>Brachionus</taxon>
    </lineage>
</organism>
<feature type="compositionally biased region" description="Low complexity" evidence="1">
    <location>
        <begin position="430"/>
        <end position="440"/>
    </location>
</feature>
<name>A0A813M8V2_9BILA</name>
<feature type="region of interest" description="Disordered" evidence="1">
    <location>
        <begin position="1"/>
        <end position="23"/>
    </location>
</feature>
<accession>A0A813M8V2</accession>
<proteinExistence type="predicted"/>
<dbReference type="EMBL" id="CAJNOC010000087">
    <property type="protein sequence ID" value="CAF0713818.1"/>
    <property type="molecule type" value="Genomic_DNA"/>
</dbReference>
<feature type="compositionally biased region" description="Low complexity" evidence="1">
    <location>
        <begin position="262"/>
        <end position="281"/>
    </location>
</feature>
<sequence length="455" mass="51744">MLIEVVQNSESNNNNNNNINSSGFVRMERPKSAKYNLERYKKSSAHASRFNRNYIENIAETNENLDTAIIDENVNNSKRYQGSKSAYVGNVRLRPQSARHNLEKYRQDIVREQQLKILKLKESENLDNVQKDPDPIVDQEDDLDNLDGLLIGEEDSTSELDSNESLTNLDLNKKIKNKKLSKLNKKKLLSKRTGTNTVVTVGPQVILNNQNLPQKTANLNVYTTFRPTAVTTNYSTNSNTKSNLKIVHLHPEKESEKELDQTNGSINTSNSTTSSSSSSSSKPENLENKKISVKNDLTSRELLNEWLKNDDEIDLNINNNNNNNNNVNINHNNEDVLDENFFYHSKYQNNLNRLIVRNQVASGRTTRSDLSSNSNFSRDKSGNYLDPWAKRNPTLIAQNVLLKHRAELEQITASRVLNNSRTSNTPSVLSHSTHPHTATSSLNKYLLPDTKYFKK</sequence>
<comment type="caution">
    <text evidence="2">The sequence shown here is derived from an EMBL/GenBank/DDBJ whole genome shotgun (WGS) entry which is preliminary data.</text>
</comment>